<accession>A0A834SN16</accession>
<keyword evidence="5 12" id="KW-0418">Kinase</keyword>
<dbReference type="Pfam" id="PF00069">
    <property type="entry name" value="Pkinase"/>
    <property type="match status" value="2"/>
</dbReference>
<feature type="compositionally biased region" description="Polar residues" evidence="10">
    <location>
        <begin position="200"/>
        <end position="227"/>
    </location>
</feature>
<dbReference type="Proteomes" id="UP000634136">
    <property type="component" value="Unassembled WGS sequence"/>
</dbReference>
<feature type="binding site" evidence="9">
    <location>
        <position position="73"/>
    </location>
    <ligand>
        <name>ATP</name>
        <dbReference type="ChEBI" id="CHEBI:30616"/>
    </ligand>
</feature>
<protein>
    <recommendedName>
        <fullName evidence="1">non-specific serine/threonine protein kinase</fullName>
        <ecNumber evidence="1">2.7.11.1</ecNumber>
    </recommendedName>
</protein>
<evidence type="ECO:0000256" key="6">
    <source>
        <dbReference type="ARBA" id="ARBA00022840"/>
    </source>
</evidence>
<dbReference type="GO" id="GO:0050684">
    <property type="term" value="P:regulation of mRNA processing"/>
    <property type="evidence" value="ECO:0007669"/>
    <property type="project" value="TreeGrafter"/>
</dbReference>
<evidence type="ECO:0000256" key="8">
    <source>
        <dbReference type="ARBA" id="ARBA00048679"/>
    </source>
</evidence>
<gene>
    <name evidence="12" type="ORF">G2W53_037824</name>
</gene>
<dbReference type="FunFam" id="3.30.200.20:FF:000076">
    <property type="entry name" value="CMGC/SRPK protein kinase"/>
    <property type="match status" value="1"/>
</dbReference>
<dbReference type="GO" id="GO:0004674">
    <property type="term" value="F:protein serine/threonine kinase activity"/>
    <property type="evidence" value="ECO:0007669"/>
    <property type="project" value="UniProtKB-KW"/>
</dbReference>
<dbReference type="AlphaFoldDB" id="A0A834SN16"/>
<feature type="domain" description="Protein kinase" evidence="11">
    <location>
        <begin position="44"/>
        <end position="485"/>
    </location>
</feature>
<feature type="region of interest" description="Disordered" evidence="10">
    <location>
        <begin position="187"/>
        <end position="265"/>
    </location>
</feature>
<name>A0A834SN16_9FABA</name>
<comment type="catalytic activity">
    <reaction evidence="7">
        <text>L-threonyl-[protein] + ATP = O-phospho-L-threonyl-[protein] + ADP + H(+)</text>
        <dbReference type="Rhea" id="RHEA:46608"/>
        <dbReference type="Rhea" id="RHEA-COMP:11060"/>
        <dbReference type="Rhea" id="RHEA-COMP:11605"/>
        <dbReference type="ChEBI" id="CHEBI:15378"/>
        <dbReference type="ChEBI" id="CHEBI:30013"/>
        <dbReference type="ChEBI" id="CHEBI:30616"/>
        <dbReference type="ChEBI" id="CHEBI:61977"/>
        <dbReference type="ChEBI" id="CHEBI:456216"/>
        <dbReference type="EC" id="2.7.11.1"/>
    </reaction>
</comment>
<evidence type="ECO:0000256" key="10">
    <source>
        <dbReference type="SAM" id="MobiDB-lite"/>
    </source>
</evidence>
<dbReference type="InterPro" id="IPR011009">
    <property type="entry name" value="Kinase-like_dom_sf"/>
</dbReference>
<dbReference type="EMBL" id="JAAIUW010000012">
    <property type="protein sequence ID" value="KAF7805663.1"/>
    <property type="molecule type" value="Genomic_DNA"/>
</dbReference>
<evidence type="ECO:0000256" key="7">
    <source>
        <dbReference type="ARBA" id="ARBA00047899"/>
    </source>
</evidence>
<evidence type="ECO:0000256" key="1">
    <source>
        <dbReference type="ARBA" id="ARBA00012513"/>
    </source>
</evidence>
<dbReference type="Gene3D" id="1.10.510.10">
    <property type="entry name" value="Transferase(Phosphotransferase) domain 1"/>
    <property type="match status" value="1"/>
</dbReference>
<dbReference type="Gene3D" id="3.30.200.20">
    <property type="entry name" value="Phosphorylase Kinase, domain 1"/>
    <property type="match status" value="1"/>
</dbReference>
<keyword evidence="13" id="KW-1185">Reference proteome</keyword>
<keyword evidence="6 9" id="KW-0067">ATP-binding</keyword>
<keyword evidence="2" id="KW-0723">Serine/threonine-protein kinase</keyword>
<comment type="caution">
    <text evidence="12">The sequence shown here is derived from an EMBL/GenBank/DDBJ whole genome shotgun (WGS) entry which is preliminary data.</text>
</comment>
<feature type="region of interest" description="Disordered" evidence="10">
    <location>
        <begin position="1"/>
        <end position="23"/>
    </location>
</feature>
<evidence type="ECO:0000259" key="11">
    <source>
        <dbReference type="PROSITE" id="PS50011"/>
    </source>
</evidence>
<evidence type="ECO:0000313" key="12">
    <source>
        <dbReference type="EMBL" id="KAF7805663.1"/>
    </source>
</evidence>
<sequence length="535" mass="60406">MAEDRNDDMSESSDYSSEDEGTEEYRRGGYHAVRIGETFKNGCYVVQRKLGWGHFSTVWLAWDTRRSCYVALKIQKSAQHYTEAAIDEIKILKQIAEGDPDDKKCVVKLLDHFKHSGPNGQHVCMVFEFLGDNLLTVIKYSDYQGIPLSMVKEICFHILVGLDYLHRELSVIHTDLKPENVLLLSTIDPSKDPRKSSSSLILPNTKDNAVSKNGTTKENNISNGDLTKNQKKKLRKKAKKAAQSCVEKESPKEGEEDSKPLGLDDCSDNVKSITESVENKPNGPVSKAEPIEVVETKDIPDCSQGQRKVSRTMRKKLLSAVDLKCKLVDFGNACWTYKQFTNDIQTRQYRCPEVIIGSKYSTPADLWSFACICFEISTGDVLFDPHSSDNYERDEDHLALMMELLGVMPRKIALGGRFSRDFFNRYGDLKHIRRLRFWPLNKVLMEKYDFSEQDANDMADFLVPLLDFAPEKRPTAAQCLNHPWISAGPRILEPSMTAVQTMATDTETSEKTKGKAELDAVEVGVGNMTIESQSI</sequence>
<feature type="compositionally biased region" description="Acidic residues" evidence="10">
    <location>
        <begin position="1"/>
        <end position="22"/>
    </location>
</feature>
<dbReference type="PANTHER" id="PTHR47634">
    <property type="entry name" value="PROTEIN KINASE DOMAIN-CONTAINING PROTEIN-RELATED"/>
    <property type="match status" value="1"/>
</dbReference>
<keyword evidence="3" id="KW-0808">Transferase</keyword>
<dbReference type="PROSITE" id="PS50011">
    <property type="entry name" value="PROTEIN_KINASE_DOM"/>
    <property type="match status" value="1"/>
</dbReference>
<evidence type="ECO:0000256" key="3">
    <source>
        <dbReference type="ARBA" id="ARBA00022679"/>
    </source>
</evidence>
<dbReference type="InterPro" id="IPR000719">
    <property type="entry name" value="Prot_kinase_dom"/>
</dbReference>
<dbReference type="CDD" id="cd14136">
    <property type="entry name" value="STKc_SRPK"/>
    <property type="match status" value="1"/>
</dbReference>
<dbReference type="GO" id="GO:0000245">
    <property type="term" value="P:spliceosomal complex assembly"/>
    <property type="evidence" value="ECO:0007669"/>
    <property type="project" value="TreeGrafter"/>
</dbReference>
<dbReference type="PROSITE" id="PS00108">
    <property type="entry name" value="PROTEIN_KINASE_ST"/>
    <property type="match status" value="1"/>
</dbReference>
<dbReference type="OrthoDB" id="2649at2759"/>
<dbReference type="PROSITE" id="PS00107">
    <property type="entry name" value="PROTEIN_KINASE_ATP"/>
    <property type="match status" value="1"/>
</dbReference>
<keyword evidence="4 9" id="KW-0547">Nucleotide-binding</keyword>
<dbReference type="InterPro" id="IPR017441">
    <property type="entry name" value="Protein_kinase_ATP_BS"/>
</dbReference>
<evidence type="ECO:0000256" key="2">
    <source>
        <dbReference type="ARBA" id="ARBA00022527"/>
    </source>
</evidence>
<feature type="compositionally biased region" description="Basic residues" evidence="10">
    <location>
        <begin position="229"/>
        <end position="240"/>
    </location>
</feature>
<dbReference type="EC" id="2.7.11.1" evidence="1"/>
<reference evidence="12" key="1">
    <citation type="submission" date="2020-09" db="EMBL/GenBank/DDBJ databases">
        <title>Genome-Enabled Discovery of Anthraquinone Biosynthesis in Senna tora.</title>
        <authorList>
            <person name="Kang S.-H."/>
            <person name="Pandey R.P."/>
            <person name="Lee C.-M."/>
            <person name="Sim J.-S."/>
            <person name="Jeong J.-T."/>
            <person name="Choi B.-S."/>
            <person name="Jung M."/>
            <person name="Ginzburg D."/>
            <person name="Zhao K."/>
            <person name="Won S.Y."/>
            <person name="Oh T.-J."/>
            <person name="Yu Y."/>
            <person name="Kim N.-H."/>
            <person name="Lee O.R."/>
            <person name="Lee T.-H."/>
            <person name="Bashyal P."/>
            <person name="Kim T.-S."/>
            <person name="Lee W.-H."/>
            <person name="Kawkins C."/>
            <person name="Kim C.-K."/>
            <person name="Kim J.S."/>
            <person name="Ahn B.O."/>
            <person name="Rhee S.Y."/>
            <person name="Sohng J.K."/>
        </authorList>
    </citation>
    <scope>NUCLEOTIDE SEQUENCE</scope>
    <source>
        <tissue evidence="12">Leaf</tissue>
    </source>
</reference>
<evidence type="ECO:0000256" key="9">
    <source>
        <dbReference type="PROSITE-ProRule" id="PRU10141"/>
    </source>
</evidence>
<dbReference type="SUPFAM" id="SSF56112">
    <property type="entry name" value="Protein kinase-like (PK-like)"/>
    <property type="match status" value="1"/>
</dbReference>
<dbReference type="SMART" id="SM00220">
    <property type="entry name" value="S_TKc"/>
    <property type="match status" value="1"/>
</dbReference>
<dbReference type="InterPro" id="IPR008271">
    <property type="entry name" value="Ser/Thr_kinase_AS"/>
</dbReference>
<dbReference type="PANTHER" id="PTHR47634:SF11">
    <property type="entry name" value="SERINE KINASE-LIKE PROTEIN"/>
    <property type="match status" value="1"/>
</dbReference>
<evidence type="ECO:0000256" key="5">
    <source>
        <dbReference type="ARBA" id="ARBA00022777"/>
    </source>
</evidence>
<feature type="compositionally biased region" description="Basic and acidic residues" evidence="10">
    <location>
        <begin position="246"/>
        <end position="259"/>
    </location>
</feature>
<dbReference type="GO" id="GO:0005524">
    <property type="term" value="F:ATP binding"/>
    <property type="evidence" value="ECO:0007669"/>
    <property type="project" value="UniProtKB-UniRule"/>
</dbReference>
<evidence type="ECO:0000313" key="13">
    <source>
        <dbReference type="Proteomes" id="UP000634136"/>
    </source>
</evidence>
<dbReference type="InterPro" id="IPR051334">
    <property type="entry name" value="SRPK"/>
</dbReference>
<evidence type="ECO:0000256" key="4">
    <source>
        <dbReference type="ARBA" id="ARBA00022741"/>
    </source>
</evidence>
<organism evidence="12 13">
    <name type="scientific">Senna tora</name>
    <dbReference type="NCBI Taxonomy" id="362788"/>
    <lineage>
        <taxon>Eukaryota</taxon>
        <taxon>Viridiplantae</taxon>
        <taxon>Streptophyta</taxon>
        <taxon>Embryophyta</taxon>
        <taxon>Tracheophyta</taxon>
        <taxon>Spermatophyta</taxon>
        <taxon>Magnoliopsida</taxon>
        <taxon>eudicotyledons</taxon>
        <taxon>Gunneridae</taxon>
        <taxon>Pentapetalae</taxon>
        <taxon>rosids</taxon>
        <taxon>fabids</taxon>
        <taxon>Fabales</taxon>
        <taxon>Fabaceae</taxon>
        <taxon>Caesalpinioideae</taxon>
        <taxon>Cassia clade</taxon>
        <taxon>Senna</taxon>
    </lineage>
</organism>
<dbReference type="FunFam" id="1.10.510.10:FF:000339">
    <property type="entry name" value="Serine/threonine-protein kinase SRPK-like protein"/>
    <property type="match status" value="1"/>
</dbReference>
<comment type="catalytic activity">
    <reaction evidence="8">
        <text>L-seryl-[protein] + ATP = O-phospho-L-seryl-[protein] + ADP + H(+)</text>
        <dbReference type="Rhea" id="RHEA:17989"/>
        <dbReference type="Rhea" id="RHEA-COMP:9863"/>
        <dbReference type="Rhea" id="RHEA-COMP:11604"/>
        <dbReference type="ChEBI" id="CHEBI:15378"/>
        <dbReference type="ChEBI" id="CHEBI:29999"/>
        <dbReference type="ChEBI" id="CHEBI:30616"/>
        <dbReference type="ChEBI" id="CHEBI:83421"/>
        <dbReference type="ChEBI" id="CHEBI:456216"/>
        <dbReference type="EC" id="2.7.11.1"/>
    </reaction>
</comment>
<proteinExistence type="predicted"/>